<dbReference type="Proteomes" id="UP000007305">
    <property type="component" value="Chromosome 2"/>
</dbReference>
<reference evidence="9" key="1">
    <citation type="submission" date="2015-12" db="EMBL/GenBank/DDBJ databases">
        <title>Update maize B73 reference genome by single molecule sequencing technologies.</title>
        <authorList>
            <consortium name="Maize Genome Sequencing Project"/>
            <person name="Ware D."/>
        </authorList>
    </citation>
    <scope>NUCLEOTIDE SEQUENCE [LARGE SCALE GENOMIC DNA]</scope>
    <source>
        <strain evidence="9">cv. B73</strain>
    </source>
</reference>
<feature type="domain" description="PPM-type phosphatase" evidence="7">
    <location>
        <begin position="40"/>
        <end position="342"/>
    </location>
</feature>
<evidence type="ECO:0000313" key="9">
    <source>
        <dbReference type="Proteomes" id="UP000007305"/>
    </source>
</evidence>
<protein>
    <recommendedName>
        <fullName evidence="1">protein-serine/threonine phosphatase</fullName>
        <ecNumber evidence="1">3.1.3.16</ecNumber>
    </recommendedName>
</protein>
<proteinExistence type="evidence at protein level"/>
<evidence type="ECO:0000256" key="3">
    <source>
        <dbReference type="ARBA" id="ARBA00022912"/>
    </source>
</evidence>
<keyword evidence="9" id="KW-1185">Reference proteome</keyword>
<sequence>MGICCGKAKAAAGEPDDDEGLGFPWMHDDLFHSHLWASAGVSVHTKQGWKGANQDAMTVCQDFAGQKGHILCGVFDGHGPRGREVARHVRDTLPVELAAALKPRTGDEDPSASSDASKPKPDEDGSGENGEDGSGKNGDASSNADLDSFDKSGGSGSSSDVTSDESQQQQLLLSTWKNVFVRAFEQVDEELRRLSGIDCICSGTTAVAAVRQGDHLIVANLGDSRAVLCTRDSKDRLIPVQLTTDLKPDLPSELARILSCKGRVFAMDDEPDVPRMWLPDQDAPGLAMARAFGDFCLKSHGLICEPQVYCRKLSEKDEFLVLATDGVINLLIFFKKNENSFM</sequence>
<dbReference type="PROSITE" id="PS51746">
    <property type="entry name" value="PPM_2"/>
    <property type="match status" value="1"/>
</dbReference>
<evidence type="ECO:0000259" key="7">
    <source>
        <dbReference type="PROSITE" id="PS51746"/>
    </source>
</evidence>
<dbReference type="EnsemblPlants" id="Zm00001eb094040_T002">
    <property type="protein sequence ID" value="Zm00001eb094040_P002"/>
    <property type="gene ID" value="Zm00001eb094040"/>
</dbReference>
<dbReference type="SMART" id="SM00332">
    <property type="entry name" value="PP2Cc"/>
    <property type="match status" value="1"/>
</dbReference>
<evidence type="ECO:0000256" key="4">
    <source>
        <dbReference type="ARBA" id="ARBA00047761"/>
    </source>
</evidence>
<evidence type="ECO:0007829" key="10">
    <source>
        <dbReference type="PeptideAtlas" id="A0A804MKT9"/>
    </source>
</evidence>
<dbReference type="EC" id="3.1.3.16" evidence="1"/>
<comment type="catalytic activity">
    <reaction evidence="4">
        <text>O-phospho-L-seryl-[protein] + H2O = L-seryl-[protein] + phosphate</text>
        <dbReference type="Rhea" id="RHEA:20629"/>
        <dbReference type="Rhea" id="RHEA-COMP:9863"/>
        <dbReference type="Rhea" id="RHEA-COMP:11604"/>
        <dbReference type="ChEBI" id="CHEBI:15377"/>
        <dbReference type="ChEBI" id="CHEBI:29999"/>
        <dbReference type="ChEBI" id="CHEBI:43474"/>
        <dbReference type="ChEBI" id="CHEBI:83421"/>
        <dbReference type="EC" id="3.1.3.16"/>
    </reaction>
</comment>
<dbReference type="InterPro" id="IPR036457">
    <property type="entry name" value="PPM-type-like_dom_sf"/>
</dbReference>
<dbReference type="AlphaFoldDB" id="A0A804MKT9"/>
<evidence type="ECO:0000313" key="8">
    <source>
        <dbReference type="EnsemblPlants" id="Zm00001eb094040_P002"/>
    </source>
</evidence>
<evidence type="ECO:0000256" key="6">
    <source>
        <dbReference type="SAM" id="MobiDB-lite"/>
    </source>
</evidence>
<feature type="region of interest" description="Disordered" evidence="6">
    <location>
        <begin position="99"/>
        <end position="166"/>
    </location>
</feature>
<name>A0A804MKT9_MAIZE</name>
<accession>A0A804MKT9</accession>
<dbReference type="GO" id="GO:0004722">
    <property type="term" value="F:protein serine/threonine phosphatase activity"/>
    <property type="evidence" value="ECO:0007669"/>
    <property type="project" value="UniProtKB-EC"/>
</dbReference>
<comment type="catalytic activity">
    <reaction evidence="5">
        <text>O-phospho-L-threonyl-[protein] + H2O = L-threonyl-[protein] + phosphate</text>
        <dbReference type="Rhea" id="RHEA:47004"/>
        <dbReference type="Rhea" id="RHEA-COMP:11060"/>
        <dbReference type="Rhea" id="RHEA-COMP:11605"/>
        <dbReference type="ChEBI" id="CHEBI:15377"/>
        <dbReference type="ChEBI" id="CHEBI:30013"/>
        <dbReference type="ChEBI" id="CHEBI:43474"/>
        <dbReference type="ChEBI" id="CHEBI:61977"/>
        <dbReference type="EC" id="3.1.3.16"/>
    </reaction>
</comment>
<reference evidence="8" key="2">
    <citation type="submission" date="2019-07" db="EMBL/GenBank/DDBJ databases">
        <authorList>
            <person name="Seetharam A."/>
            <person name="Woodhouse M."/>
            <person name="Cannon E."/>
        </authorList>
    </citation>
    <scope>NUCLEOTIDE SEQUENCE [LARGE SCALE GENOMIC DNA]</scope>
    <source>
        <strain evidence="8">cv. B73</strain>
    </source>
</reference>
<dbReference type="PANTHER" id="PTHR47992">
    <property type="entry name" value="PROTEIN PHOSPHATASE"/>
    <property type="match status" value="1"/>
</dbReference>
<dbReference type="InterPro" id="IPR001932">
    <property type="entry name" value="PPM-type_phosphatase-like_dom"/>
</dbReference>
<keyword evidence="10" id="KW-1267">Proteomics identification</keyword>
<feature type="compositionally biased region" description="Low complexity" evidence="6">
    <location>
        <begin position="157"/>
        <end position="166"/>
    </location>
</feature>
<dbReference type="OrthoDB" id="10264738at2759"/>
<evidence type="ECO:0000256" key="2">
    <source>
        <dbReference type="ARBA" id="ARBA00022801"/>
    </source>
</evidence>
<keyword evidence="3" id="KW-0904">Protein phosphatase</keyword>
<dbReference type="CDD" id="cd00143">
    <property type="entry name" value="PP2Cc"/>
    <property type="match status" value="1"/>
</dbReference>
<organism evidence="8 9">
    <name type="scientific">Zea mays</name>
    <name type="common">Maize</name>
    <dbReference type="NCBI Taxonomy" id="4577"/>
    <lineage>
        <taxon>Eukaryota</taxon>
        <taxon>Viridiplantae</taxon>
        <taxon>Streptophyta</taxon>
        <taxon>Embryophyta</taxon>
        <taxon>Tracheophyta</taxon>
        <taxon>Spermatophyta</taxon>
        <taxon>Magnoliopsida</taxon>
        <taxon>Liliopsida</taxon>
        <taxon>Poales</taxon>
        <taxon>Poaceae</taxon>
        <taxon>PACMAD clade</taxon>
        <taxon>Panicoideae</taxon>
        <taxon>Andropogonodae</taxon>
        <taxon>Andropogoneae</taxon>
        <taxon>Tripsacinae</taxon>
        <taxon>Zea</taxon>
    </lineage>
</organism>
<dbReference type="InterPro" id="IPR015655">
    <property type="entry name" value="PP2C"/>
</dbReference>
<keyword evidence="2" id="KW-0378">Hydrolase</keyword>
<reference evidence="8" key="3">
    <citation type="submission" date="2021-05" db="UniProtKB">
        <authorList>
            <consortium name="EnsemblPlants"/>
        </authorList>
    </citation>
    <scope>IDENTIFICATION</scope>
    <source>
        <strain evidence="8">cv. B73</strain>
    </source>
</reference>
<dbReference type="Gene3D" id="3.60.40.10">
    <property type="entry name" value="PPM-type phosphatase domain"/>
    <property type="match status" value="1"/>
</dbReference>
<gene>
    <name evidence="8" type="primary">LOC100273364</name>
</gene>
<evidence type="ECO:0000256" key="5">
    <source>
        <dbReference type="ARBA" id="ARBA00048336"/>
    </source>
</evidence>
<dbReference type="Pfam" id="PF00481">
    <property type="entry name" value="PP2C"/>
    <property type="match status" value="1"/>
</dbReference>
<evidence type="ECO:0000256" key="1">
    <source>
        <dbReference type="ARBA" id="ARBA00013081"/>
    </source>
</evidence>
<dbReference type="Gramene" id="Zm00001eb094040_T002">
    <property type="protein sequence ID" value="Zm00001eb094040_P002"/>
    <property type="gene ID" value="Zm00001eb094040"/>
</dbReference>
<dbReference type="SUPFAM" id="SSF81606">
    <property type="entry name" value="PP2C-like"/>
    <property type="match status" value="1"/>
</dbReference>